<comment type="catalytic activity">
    <reaction evidence="1">
        <text>ATP + protein L-histidine = ADP + protein N-phospho-L-histidine.</text>
        <dbReference type="EC" id="2.7.13.3"/>
    </reaction>
</comment>
<evidence type="ECO:0000256" key="2">
    <source>
        <dbReference type="ARBA" id="ARBA00004651"/>
    </source>
</evidence>
<dbReference type="EC" id="2.7.13.3" evidence="3"/>
<comment type="caution">
    <text evidence="15">The sequence shown here is derived from an EMBL/GenBank/DDBJ whole genome shotgun (WGS) entry which is preliminary data.</text>
</comment>
<dbReference type="Gene3D" id="3.30.565.10">
    <property type="entry name" value="Histidine kinase-like ATPase, C-terminal domain"/>
    <property type="match status" value="1"/>
</dbReference>
<keyword evidence="12" id="KW-0812">Transmembrane</keyword>
<dbReference type="Gene3D" id="1.10.287.130">
    <property type="match status" value="1"/>
</dbReference>
<dbReference type="InterPro" id="IPR005467">
    <property type="entry name" value="His_kinase_dom"/>
</dbReference>
<sequence length="515" mass="57875">MSHSTNPTTKSLLGQLQRLIWPRSLRSQLLARSLFILAALFLLIGIFQFWIMESFLYRNQAKTMEEQIMSMPPVWLGLSSRNESFNNPFAGQAGLDARVSGNRMLYIPDRSLALFDRNGTFEDVFGKEDGLAAPQLTAAEYKTITDQLLDKRHAPYQILTDRTGSEQLIVFASPGPRNRDFTMVQMGTPTKPIRDLMVKQLLIFVMLSILAMVAGLILYTKTLRRTLIPLSSMVDTVQRIDAGSLAERLPATQGQQEVDQLAQSFNGMLERLEQSFEAERESKEQMQRFLSDASHELRTPLTSIHGFIEVLQRGAASNHEQLYRALDSMYGESVRINKLVEDLLMLTKLDQAPKQEQEIIQLDHLLMEMQPQLNMMARERHVHFDLTAGLTIMAEPHKLKQVVLNLFHNAVQHTYPESGSITVALYAVHNKAELTVKDNGTGIEPEHLPHIFERFYRTSSSRSRKEGGAGLGLAITRSIVEAHGGSIAVNSKLGSGTTFTILLPLSDLSEATFDH</sequence>
<keyword evidence="4" id="KW-1003">Cell membrane</keyword>
<dbReference type="GO" id="GO:0016036">
    <property type="term" value="P:cellular response to phosphate starvation"/>
    <property type="evidence" value="ECO:0007669"/>
    <property type="project" value="TreeGrafter"/>
</dbReference>
<evidence type="ECO:0000256" key="9">
    <source>
        <dbReference type="ARBA" id="ARBA00022840"/>
    </source>
</evidence>
<dbReference type="InterPro" id="IPR050351">
    <property type="entry name" value="BphY/WalK/GraS-like"/>
</dbReference>
<proteinExistence type="predicted"/>
<gene>
    <name evidence="15" type="primary">phoR3</name>
    <name evidence="15" type="ORF">PIL02S_05810</name>
</gene>
<dbReference type="SMART" id="SM00304">
    <property type="entry name" value="HAMP"/>
    <property type="match status" value="1"/>
</dbReference>
<dbReference type="InterPro" id="IPR004358">
    <property type="entry name" value="Sig_transdc_His_kin-like_C"/>
</dbReference>
<dbReference type="RefSeq" id="WP_110822384.1">
    <property type="nucleotide sequence ID" value="NZ_PRLG01000029.1"/>
</dbReference>
<organism evidence="15 16">
    <name type="scientific">Paenibacillus illinoisensis</name>
    <dbReference type="NCBI Taxonomy" id="59845"/>
    <lineage>
        <taxon>Bacteria</taxon>
        <taxon>Bacillati</taxon>
        <taxon>Bacillota</taxon>
        <taxon>Bacilli</taxon>
        <taxon>Bacillales</taxon>
        <taxon>Paenibacillaceae</taxon>
        <taxon>Paenibacillus</taxon>
    </lineage>
</organism>
<dbReference type="GO" id="GO:0004721">
    <property type="term" value="F:phosphoprotein phosphatase activity"/>
    <property type="evidence" value="ECO:0007669"/>
    <property type="project" value="TreeGrafter"/>
</dbReference>
<dbReference type="EMBL" id="PRLG01000029">
    <property type="protein sequence ID" value="PYY26410.1"/>
    <property type="molecule type" value="Genomic_DNA"/>
</dbReference>
<accession>A0A2W0C2U5</accession>
<keyword evidence="6 15" id="KW-0808">Transferase</keyword>
<keyword evidence="5" id="KW-0597">Phosphoprotein</keyword>
<evidence type="ECO:0000256" key="6">
    <source>
        <dbReference type="ARBA" id="ARBA00022679"/>
    </source>
</evidence>
<evidence type="ECO:0000256" key="7">
    <source>
        <dbReference type="ARBA" id="ARBA00022741"/>
    </source>
</evidence>
<keyword evidence="7" id="KW-0547">Nucleotide-binding</keyword>
<dbReference type="FunFam" id="3.30.565.10:FF:000006">
    <property type="entry name" value="Sensor histidine kinase WalK"/>
    <property type="match status" value="1"/>
</dbReference>
<keyword evidence="12" id="KW-1133">Transmembrane helix</keyword>
<dbReference type="SUPFAM" id="SSF55874">
    <property type="entry name" value="ATPase domain of HSP90 chaperone/DNA topoisomerase II/histidine kinase"/>
    <property type="match status" value="1"/>
</dbReference>
<dbReference type="SMART" id="SM00388">
    <property type="entry name" value="HisKA"/>
    <property type="match status" value="1"/>
</dbReference>
<dbReference type="CDD" id="cd00082">
    <property type="entry name" value="HisKA"/>
    <property type="match status" value="1"/>
</dbReference>
<protein>
    <recommendedName>
        <fullName evidence="3">histidine kinase</fullName>
        <ecNumber evidence="3">2.7.13.3</ecNumber>
    </recommendedName>
</protein>
<comment type="subcellular location">
    <subcellularLocation>
        <location evidence="2">Cell membrane</location>
        <topology evidence="2">Multi-pass membrane protein</topology>
    </subcellularLocation>
</comment>
<dbReference type="PROSITE" id="PS50109">
    <property type="entry name" value="HIS_KIN"/>
    <property type="match status" value="1"/>
</dbReference>
<feature type="transmembrane region" description="Helical" evidence="12">
    <location>
        <begin position="201"/>
        <end position="219"/>
    </location>
</feature>
<dbReference type="InterPro" id="IPR036097">
    <property type="entry name" value="HisK_dim/P_sf"/>
</dbReference>
<evidence type="ECO:0000313" key="16">
    <source>
        <dbReference type="Proteomes" id="UP000247459"/>
    </source>
</evidence>
<evidence type="ECO:0000256" key="3">
    <source>
        <dbReference type="ARBA" id="ARBA00012438"/>
    </source>
</evidence>
<dbReference type="InterPro" id="IPR036890">
    <property type="entry name" value="HATPase_C_sf"/>
</dbReference>
<evidence type="ECO:0000259" key="14">
    <source>
        <dbReference type="PROSITE" id="PS50885"/>
    </source>
</evidence>
<dbReference type="OrthoDB" id="335833at2"/>
<dbReference type="Pfam" id="PF00672">
    <property type="entry name" value="HAMP"/>
    <property type="match status" value="1"/>
</dbReference>
<dbReference type="Gene3D" id="6.10.340.10">
    <property type="match status" value="1"/>
</dbReference>
<dbReference type="Pfam" id="PF00512">
    <property type="entry name" value="HisKA"/>
    <property type="match status" value="1"/>
</dbReference>
<dbReference type="CDD" id="cd06225">
    <property type="entry name" value="HAMP"/>
    <property type="match status" value="1"/>
</dbReference>
<dbReference type="InterPro" id="IPR003594">
    <property type="entry name" value="HATPase_dom"/>
</dbReference>
<evidence type="ECO:0000256" key="5">
    <source>
        <dbReference type="ARBA" id="ARBA00022553"/>
    </source>
</evidence>
<dbReference type="SUPFAM" id="SSF47384">
    <property type="entry name" value="Homodimeric domain of signal transducing histidine kinase"/>
    <property type="match status" value="1"/>
</dbReference>
<keyword evidence="9" id="KW-0067">ATP-binding</keyword>
<dbReference type="Proteomes" id="UP000247459">
    <property type="component" value="Unassembled WGS sequence"/>
</dbReference>
<keyword evidence="10" id="KW-0902">Two-component regulatory system</keyword>
<keyword evidence="8 15" id="KW-0418">Kinase</keyword>
<dbReference type="SMART" id="SM00387">
    <property type="entry name" value="HATPase_c"/>
    <property type="match status" value="1"/>
</dbReference>
<dbReference type="PANTHER" id="PTHR45453:SF1">
    <property type="entry name" value="PHOSPHATE REGULON SENSOR PROTEIN PHOR"/>
    <property type="match status" value="1"/>
</dbReference>
<reference evidence="15 16" key="1">
    <citation type="submission" date="2018-01" db="EMBL/GenBank/DDBJ databases">
        <title>Genome sequence of the PGP bacterium Paenibacillus illinoisensis E3.</title>
        <authorList>
            <person name="Rolli E."/>
            <person name="Marasco R."/>
            <person name="Bessem C."/>
            <person name="Michoud G."/>
            <person name="Gaiarsa S."/>
            <person name="Borin S."/>
            <person name="Daffonchio D."/>
        </authorList>
    </citation>
    <scope>NUCLEOTIDE SEQUENCE [LARGE SCALE GENOMIC DNA]</scope>
    <source>
        <strain evidence="15 16">E3</strain>
    </source>
</reference>
<evidence type="ECO:0000313" key="15">
    <source>
        <dbReference type="EMBL" id="PYY26410.1"/>
    </source>
</evidence>
<dbReference type="GO" id="GO:0005524">
    <property type="term" value="F:ATP binding"/>
    <property type="evidence" value="ECO:0007669"/>
    <property type="project" value="UniProtKB-KW"/>
</dbReference>
<evidence type="ECO:0000256" key="11">
    <source>
        <dbReference type="ARBA" id="ARBA00023136"/>
    </source>
</evidence>
<evidence type="ECO:0000256" key="1">
    <source>
        <dbReference type="ARBA" id="ARBA00000085"/>
    </source>
</evidence>
<evidence type="ECO:0000256" key="8">
    <source>
        <dbReference type="ARBA" id="ARBA00022777"/>
    </source>
</evidence>
<dbReference type="Pfam" id="PF02518">
    <property type="entry name" value="HATPase_c"/>
    <property type="match status" value="1"/>
</dbReference>
<feature type="domain" description="Histidine kinase" evidence="13">
    <location>
        <begin position="292"/>
        <end position="507"/>
    </location>
</feature>
<dbReference type="GO" id="GO:0005886">
    <property type="term" value="C:plasma membrane"/>
    <property type="evidence" value="ECO:0007669"/>
    <property type="project" value="UniProtKB-SubCell"/>
</dbReference>
<name>A0A2W0C2U5_9BACL</name>
<dbReference type="FunFam" id="1.10.287.130:FF:000001">
    <property type="entry name" value="Two-component sensor histidine kinase"/>
    <property type="match status" value="1"/>
</dbReference>
<dbReference type="GO" id="GO:0000155">
    <property type="term" value="F:phosphorelay sensor kinase activity"/>
    <property type="evidence" value="ECO:0007669"/>
    <property type="project" value="InterPro"/>
</dbReference>
<evidence type="ECO:0000259" key="13">
    <source>
        <dbReference type="PROSITE" id="PS50109"/>
    </source>
</evidence>
<dbReference type="InterPro" id="IPR003660">
    <property type="entry name" value="HAMP_dom"/>
</dbReference>
<evidence type="ECO:0000256" key="12">
    <source>
        <dbReference type="SAM" id="Phobius"/>
    </source>
</evidence>
<dbReference type="InterPro" id="IPR003661">
    <property type="entry name" value="HisK_dim/P_dom"/>
</dbReference>
<dbReference type="PANTHER" id="PTHR45453">
    <property type="entry name" value="PHOSPHATE REGULON SENSOR PROTEIN PHOR"/>
    <property type="match status" value="1"/>
</dbReference>
<feature type="transmembrane region" description="Helical" evidence="12">
    <location>
        <begin position="29"/>
        <end position="52"/>
    </location>
</feature>
<keyword evidence="11 12" id="KW-0472">Membrane</keyword>
<evidence type="ECO:0000256" key="4">
    <source>
        <dbReference type="ARBA" id="ARBA00022475"/>
    </source>
</evidence>
<feature type="domain" description="HAMP" evidence="14">
    <location>
        <begin position="224"/>
        <end position="277"/>
    </location>
</feature>
<dbReference type="CDD" id="cd00075">
    <property type="entry name" value="HATPase"/>
    <property type="match status" value="1"/>
</dbReference>
<dbReference type="PROSITE" id="PS50885">
    <property type="entry name" value="HAMP"/>
    <property type="match status" value="1"/>
</dbReference>
<dbReference type="AlphaFoldDB" id="A0A2W0C2U5"/>
<evidence type="ECO:0000256" key="10">
    <source>
        <dbReference type="ARBA" id="ARBA00023012"/>
    </source>
</evidence>
<dbReference type="PRINTS" id="PR00344">
    <property type="entry name" value="BCTRLSENSOR"/>
</dbReference>
<dbReference type="SUPFAM" id="SSF158472">
    <property type="entry name" value="HAMP domain-like"/>
    <property type="match status" value="1"/>
</dbReference>